<feature type="transmembrane region" description="Helical" evidence="1">
    <location>
        <begin position="49"/>
        <end position="74"/>
    </location>
</feature>
<dbReference type="STRING" id="288768.SAMEA3906486_03883"/>
<proteinExistence type="predicted"/>
<evidence type="ECO:0000256" key="1">
    <source>
        <dbReference type="SAM" id="Phobius"/>
    </source>
</evidence>
<accession>A0A157SNH0</accession>
<dbReference type="Proteomes" id="UP000076848">
    <property type="component" value="Unassembled WGS sequence"/>
</dbReference>
<evidence type="ECO:0000313" key="3">
    <source>
        <dbReference type="Proteomes" id="UP000076848"/>
    </source>
</evidence>
<reference evidence="2 3" key="1">
    <citation type="submission" date="2016-04" db="EMBL/GenBank/DDBJ databases">
        <authorList>
            <consortium name="Pathogen Informatics"/>
        </authorList>
    </citation>
    <scope>NUCLEOTIDE SEQUENCE [LARGE SCALE GENOMIC DNA]</scope>
    <source>
        <strain evidence="2 3">H050680373</strain>
    </source>
</reference>
<feature type="transmembrane region" description="Helical" evidence="1">
    <location>
        <begin position="86"/>
        <end position="112"/>
    </location>
</feature>
<feature type="transmembrane region" description="Helical" evidence="1">
    <location>
        <begin position="12"/>
        <end position="37"/>
    </location>
</feature>
<name>A0A157SNH0_9BORD</name>
<evidence type="ECO:0000313" key="2">
    <source>
        <dbReference type="EMBL" id="SAI72010.1"/>
    </source>
</evidence>
<keyword evidence="1" id="KW-0812">Transmembrane</keyword>
<sequence length="149" mass="15392">MRGAPYALFGAAIRMAGWLNGVAALALACFSLGIVGGDVAPPDDLQVPLAWFLIGLLATGLAAVLALLAHLGWVRRRADGRVSLRCRIALALALAAYLLALAGFGLGCWTSLTEDMPVDEGGDASPAGAFYTQVVAPAWLPFLRTGGDI</sequence>
<protein>
    <submittedName>
        <fullName evidence="2">Integral membrane protein</fullName>
    </submittedName>
</protein>
<organism evidence="2 3">
    <name type="scientific">Bordetella ansorpii</name>
    <dbReference type="NCBI Taxonomy" id="288768"/>
    <lineage>
        <taxon>Bacteria</taxon>
        <taxon>Pseudomonadati</taxon>
        <taxon>Pseudomonadota</taxon>
        <taxon>Betaproteobacteria</taxon>
        <taxon>Burkholderiales</taxon>
        <taxon>Alcaligenaceae</taxon>
        <taxon>Bordetella</taxon>
    </lineage>
</organism>
<keyword evidence="1" id="KW-0472">Membrane</keyword>
<dbReference type="RefSeq" id="WP_066130575.1">
    <property type="nucleotide sequence ID" value="NZ_FKIF01000007.1"/>
</dbReference>
<dbReference type="AlphaFoldDB" id="A0A157SNH0"/>
<keyword evidence="1" id="KW-1133">Transmembrane helix</keyword>
<dbReference type="PROSITE" id="PS51257">
    <property type="entry name" value="PROKAR_LIPOPROTEIN"/>
    <property type="match status" value="1"/>
</dbReference>
<keyword evidence="3" id="KW-1185">Reference proteome</keyword>
<gene>
    <name evidence="2" type="ORF">SAMEA3906486_03883</name>
</gene>
<dbReference type="EMBL" id="FKIF01000007">
    <property type="protein sequence ID" value="SAI72010.1"/>
    <property type="molecule type" value="Genomic_DNA"/>
</dbReference>